<dbReference type="AlphaFoldDB" id="A0A7W9A2K6"/>
<reference evidence="9 10" key="1">
    <citation type="submission" date="2020-08" db="EMBL/GenBank/DDBJ databases">
        <title>Genomic Encyclopedia of Type Strains, Phase IV (KMG-IV): sequencing the most valuable type-strain genomes for metagenomic binning, comparative biology and taxonomic classification.</title>
        <authorList>
            <person name="Goeker M."/>
        </authorList>
    </citation>
    <scope>NUCLEOTIDE SEQUENCE [LARGE SCALE GENOMIC DNA]</scope>
    <source>
        <strain evidence="9 10">DSM 24448</strain>
    </source>
</reference>
<feature type="domain" description="Multidrug resistance protein MdtA-like beta-barrel" evidence="7">
    <location>
        <begin position="208"/>
        <end position="288"/>
    </location>
</feature>
<evidence type="ECO:0000259" key="5">
    <source>
        <dbReference type="Pfam" id="PF25876"/>
    </source>
</evidence>
<keyword evidence="10" id="KW-1185">Reference proteome</keyword>
<dbReference type="InterPro" id="IPR058626">
    <property type="entry name" value="MdtA-like_b-barrel"/>
</dbReference>
<dbReference type="InterPro" id="IPR058624">
    <property type="entry name" value="MdtA-like_HH"/>
</dbReference>
<dbReference type="InterPro" id="IPR058627">
    <property type="entry name" value="MdtA-like_C"/>
</dbReference>
<evidence type="ECO:0000256" key="2">
    <source>
        <dbReference type="ARBA" id="ARBA00009477"/>
    </source>
</evidence>
<comment type="subcellular location">
    <subcellularLocation>
        <location evidence="1">Cell envelope</location>
    </subcellularLocation>
</comment>
<dbReference type="Gene3D" id="1.10.287.470">
    <property type="entry name" value="Helix hairpin bin"/>
    <property type="match status" value="1"/>
</dbReference>
<feature type="compositionally biased region" description="Low complexity" evidence="4">
    <location>
        <begin position="384"/>
        <end position="400"/>
    </location>
</feature>
<dbReference type="SUPFAM" id="SSF111369">
    <property type="entry name" value="HlyD-like secretion proteins"/>
    <property type="match status" value="1"/>
</dbReference>
<dbReference type="EMBL" id="JACIJB010000002">
    <property type="protein sequence ID" value="MBB5660273.1"/>
    <property type="molecule type" value="Genomic_DNA"/>
</dbReference>
<organism evidence="9 10">
    <name type="scientific">Brevundimonas halotolerans</name>
    <dbReference type="NCBI Taxonomy" id="69670"/>
    <lineage>
        <taxon>Bacteria</taxon>
        <taxon>Pseudomonadati</taxon>
        <taxon>Pseudomonadota</taxon>
        <taxon>Alphaproteobacteria</taxon>
        <taxon>Caulobacterales</taxon>
        <taxon>Caulobacteraceae</taxon>
        <taxon>Brevundimonas</taxon>
    </lineage>
</organism>
<proteinExistence type="inferred from homology"/>
<dbReference type="PANTHER" id="PTHR30158:SF24">
    <property type="entry name" value="HLYD FAMILY SECRETION PROTEIN"/>
    <property type="match status" value="1"/>
</dbReference>
<evidence type="ECO:0000256" key="1">
    <source>
        <dbReference type="ARBA" id="ARBA00004196"/>
    </source>
</evidence>
<evidence type="ECO:0000256" key="3">
    <source>
        <dbReference type="SAM" id="Coils"/>
    </source>
</evidence>
<dbReference type="GO" id="GO:0005886">
    <property type="term" value="C:plasma membrane"/>
    <property type="evidence" value="ECO:0007669"/>
    <property type="project" value="TreeGrafter"/>
</dbReference>
<dbReference type="Gene3D" id="2.40.50.100">
    <property type="match status" value="1"/>
</dbReference>
<name>A0A7W9A2K6_9CAUL</name>
<dbReference type="OrthoDB" id="9816569at2"/>
<dbReference type="Gene3D" id="2.40.30.170">
    <property type="match status" value="1"/>
</dbReference>
<dbReference type="RefSeq" id="WP_123287721.1">
    <property type="nucleotide sequence ID" value="NZ_JACIJB010000002.1"/>
</dbReference>
<dbReference type="Proteomes" id="UP000548978">
    <property type="component" value="Unassembled WGS sequence"/>
</dbReference>
<evidence type="ECO:0000259" key="6">
    <source>
        <dbReference type="Pfam" id="PF25917"/>
    </source>
</evidence>
<feature type="domain" description="Multidrug resistance protein MdtA-like C-terminal permuted SH3" evidence="8">
    <location>
        <begin position="295"/>
        <end position="353"/>
    </location>
</feature>
<feature type="domain" description="Multidrug resistance protein MdtA-like barrel-sandwich hybrid" evidence="6">
    <location>
        <begin position="60"/>
        <end position="201"/>
    </location>
</feature>
<dbReference type="InterPro" id="IPR058625">
    <property type="entry name" value="MdtA-like_BSH"/>
</dbReference>
<feature type="region of interest" description="Disordered" evidence="4">
    <location>
        <begin position="358"/>
        <end position="400"/>
    </location>
</feature>
<evidence type="ECO:0000313" key="9">
    <source>
        <dbReference type="EMBL" id="MBB5660273.1"/>
    </source>
</evidence>
<keyword evidence="3" id="KW-0175">Coiled coil</keyword>
<dbReference type="GO" id="GO:0022857">
    <property type="term" value="F:transmembrane transporter activity"/>
    <property type="evidence" value="ECO:0007669"/>
    <property type="project" value="InterPro"/>
</dbReference>
<dbReference type="FunFam" id="2.40.420.20:FF:000001">
    <property type="entry name" value="Efflux RND transporter periplasmic adaptor subunit"/>
    <property type="match status" value="1"/>
</dbReference>
<sequence length="400" mass="42492">MRHFKIMAVAVLITSLLYGCTDRSEAQGPPPAPEVSVATPLVDQVVDWDEFTGRFEAPQSVDVRARVGGYIQAVHFRDGQFVRKGQLLFTLDARPALAALASARAQAAQAEAQVALARSELARAESLLEIQAVSQAEVDQKRAAVQTAEAGVASTRAAVRGRELDVEFTRVTAPISGRVSDRRVDAGNLVGGGSSAADVLTTIVASSPIHFVFEASEAVTLRYQRDARDGTSAPIRIRLQDETGFRWSGTVDFSDNAVDPASGTIRLRAVVQNGDGFLKPGLFGQARVAGAAPYQALLVPDAAVATDQARRVVYVVDAENVVVARPVELGPLSDGLRVIRSGIEATDRVIVNGQLRARPGQPVTPKTVEIERTPTDTQAQVTRAPPAAIATPAGALPQRR</sequence>
<dbReference type="Pfam" id="PF25967">
    <property type="entry name" value="RND-MFP_C"/>
    <property type="match status" value="1"/>
</dbReference>
<dbReference type="PANTHER" id="PTHR30158">
    <property type="entry name" value="ACRA/E-RELATED COMPONENT OF DRUG EFFLUX TRANSPORTER"/>
    <property type="match status" value="1"/>
</dbReference>
<comment type="caution">
    <text evidence="9">The sequence shown here is derived from an EMBL/GenBank/DDBJ whole genome shotgun (WGS) entry which is preliminary data.</text>
</comment>
<evidence type="ECO:0000256" key="4">
    <source>
        <dbReference type="SAM" id="MobiDB-lite"/>
    </source>
</evidence>
<dbReference type="Pfam" id="PF25917">
    <property type="entry name" value="BSH_RND"/>
    <property type="match status" value="1"/>
</dbReference>
<feature type="coiled-coil region" evidence="3">
    <location>
        <begin position="100"/>
        <end position="127"/>
    </location>
</feature>
<accession>A0A7W9A2K6</accession>
<dbReference type="Pfam" id="PF25944">
    <property type="entry name" value="Beta-barrel_RND"/>
    <property type="match status" value="1"/>
</dbReference>
<evidence type="ECO:0000313" key="10">
    <source>
        <dbReference type="Proteomes" id="UP000548978"/>
    </source>
</evidence>
<dbReference type="Pfam" id="PF25876">
    <property type="entry name" value="HH_MFP_RND"/>
    <property type="match status" value="1"/>
</dbReference>
<dbReference type="PROSITE" id="PS51257">
    <property type="entry name" value="PROKAR_LIPOPROTEIN"/>
    <property type="match status" value="1"/>
</dbReference>
<feature type="domain" description="Multidrug resistance protein MdtA-like alpha-helical hairpin" evidence="5">
    <location>
        <begin position="100"/>
        <end position="168"/>
    </location>
</feature>
<gene>
    <name evidence="9" type="ORF">FHS65_001013</name>
</gene>
<dbReference type="NCBIfam" id="TIGR01730">
    <property type="entry name" value="RND_mfp"/>
    <property type="match status" value="1"/>
</dbReference>
<evidence type="ECO:0000259" key="7">
    <source>
        <dbReference type="Pfam" id="PF25944"/>
    </source>
</evidence>
<comment type="similarity">
    <text evidence="2">Belongs to the membrane fusion protein (MFP) (TC 8.A.1) family.</text>
</comment>
<dbReference type="Gene3D" id="2.40.420.20">
    <property type="match status" value="1"/>
</dbReference>
<dbReference type="GO" id="GO:0046677">
    <property type="term" value="P:response to antibiotic"/>
    <property type="evidence" value="ECO:0007669"/>
    <property type="project" value="TreeGrafter"/>
</dbReference>
<dbReference type="InterPro" id="IPR006143">
    <property type="entry name" value="RND_pump_MFP"/>
</dbReference>
<evidence type="ECO:0000259" key="8">
    <source>
        <dbReference type="Pfam" id="PF25967"/>
    </source>
</evidence>
<protein>
    <submittedName>
        <fullName evidence="9">RND family efflux transporter MFP subunit</fullName>
    </submittedName>
</protein>
<dbReference type="GO" id="GO:0030313">
    <property type="term" value="C:cell envelope"/>
    <property type="evidence" value="ECO:0007669"/>
    <property type="project" value="UniProtKB-SubCell"/>
</dbReference>